<proteinExistence type="predicted"/>
<dbReference type="Pfam" id="PF19505">
    <property type="entry name" value="DUF6039"/>
    <property type="match status" value="1"/>
</dbReference>
<dbReference type="Proteomes" id="UP000273734">
    <property type="component" value="Unassembled WGS sequence"/>
</dbReference>
<dbReference type="RefSeq" id="WP_095400828.1">
    <property type="nucleotide sequence ID" value="NZ_NQMX01000014.1"/>
</dbReference>
<sequence>MTQHSSHPLADNDVPCARHQTAVPYEQILHSANAGLVVHRKAIAKAEFRSEARIFARELGEYITSRQIGVASVFVYEETFGTKDVVHWLMHISSLDAYQTMVRMGNSDPGFREIFFKERIDAKKGGGTWDRVFVDGSVTETVLLPQFYGMYGTAIEGRPAVVTKETSSGGLILPPAQHQTSVPPEQLLNSANAGIVIHRTGQLAFRFRSEGRQFARAVAETINTHQRGVASVFLYEEAFGRSDRIHWLIHLKDLSAYYSLIDMRAAMTPEVAAVYSKQWIPDEKGGGDWSRMFLDATLEDVALTPQHWNMYATQGSAQAPVEASATASDD</sequence>
<reference evidence="1 2" key="1">
    <citation type="submission" date="2018-08" db="EMBL/GenBank/DDBJ databases">
        <title>Comparative analysis of Burkholderia isolates from Puerto Rico.</title>
        <authorList>
            <person name="Hall C."/>
            <person name="Sahl J."/>
            <person name="Wagner D."/>
        </authorList>
    </citation>
    <scope>NUCLEOTIDE SEQUENCE [LARGE SCALE GENOMIC DNA]</scope>
    <source>
        <strain evidence="1 2">Bp8964</strain>
    </source>
</reference>
<evidence type="ECO:0000313" key="1">
    <source>
        <dbReference type="EMBL" id="RQP72839.1"/>
    </source>
</evidence>
<gene>
    <name evidence="1" type="ORF">DF015_25595</name>
</gene>
<dbReference type="AlphaFoldDB" id="A0AB74D122"/>
<organism evidence="1 2">
    <name type="scientific">Burkholderia ubonensis</name>
    <dbReference type="NCBI Taxonomy" id="101571"/>
    <lineage>
        <taxon>Bacteria</taxon>
        <taxon>Pseudomonadati</taxon>
        <taxon>Pseudomonadota</taxon>
        <taxon>Betaproteobacteria</taxon>
        <taxon>Burkholderiales</taxon>
        <taxon>Burkholderiaceae</taxon>
        <taxon>Burkholderia</taxon>
        <taxon>Burkholderia cepacia complex</taxon>
    </lineage>
</organism>
<accession>A0AB74D122</accession>
<protein>
    <submittedName>
        <fullName evidence="1">Uncharacterized protein</fullName>
    </submittedName>
</protein>
<evidence type="ECO:0000313" key="2">
    <source>
        <dbReference type="Proteomes" id="UP000273734"/>
    </source>
</evidence>
<dbReference type="InterPro" id="IPR046102">
    <property type="entry name" value="DUF6039"/>
</dbReference>
<dbReference type="EMBL" id="QTNY01000020">
    <property type="protein sequence ID" value="RQP72839.1"/>
    <property type="molecule type" value="Genomic_DNA"/>
</dbReference>
<comment type="caution">
    <text evidence="1">The sequence shown here is derived from an EMBL/GenBank/DDBJ whole genome shotgun (WGS) entry which is preliminary data.</text>
</comment>
<name>A0AB74D122_9BURK</name>